<dbReference type="PANTHER" id="PTHR31672:SF13">
    <property type="entry name" value="F-BOX PROTEIN CPR30-LIKE"/>
    <property type="match status" value="1"/>
</dbReference>
<dbReference type="Gene3D" id="1.20.1280.50">
    <property type="match status" value="1"/>
</dbReference>
<keyword evidence="3" id="KW-1185">Reference proteome</keyword>
<dbReference type="PROSITE" id="PS50181">
    <property type="entry name" value="FBOX"/>
    <property type="match status" value="1"/>
</dbReference>
<evidence type="ECO:0000313" key="3">
    <source>
        <dbReference type="Proteomes" id="UP001341840"/>
    </source>
</evidence>
<reference evidence="2 3" key="1">
    <citation type="journal article" date="2023" name="Plants (Basel)">
        <title>Bridging the Gap: Combining Genomics and Transcriptomics Approaches to Understand Stylosanthes scabra, an Orphan Legume from the Brazilian Caatinga.</title>
        <authorList>
            <person name="Ferreira-Neto J.R.C."/>
            <person name="da Silva M.D."/>
            <person name="Binneck E."/>
            <person name="de Melo N.F."/>
            <person name="da Silva R.H."/>
            <person name="de Melo A.L.T.M."/>
            <person name="Pandolfi V."/>
            <person name="Bustamante F.O."/>
            <person name="Brasileiro-Vidal A.C."/>
            <person name="Benko-Iseppon A.M."/>
        </authorList>
    </citation>
    <scope>NUCLEOTIDE SEQUENCE [LARGE SCALE GENOMIC DNA]</scope>
    <source>
        <tissue evidence="2">Leaves</tissue>
    </source>
</reference>
<comment type="caution">
    <text evidence="2">The sequence shown here is derived from an EMBL/GenBank/DDBJ whole genome shotgun (WGS) entry which is preliminary data.</text>
</comment>
<feature type="domain" description="F-box" evidence="1">
    <location>
        <begin position="11"/>
        <end position="56"/>
    </location>
</feature>
<dbReference type="InterPro" id="IPR050796">
    <property type="entry name" value="SCF_F-box_component"/>
</dbReference>
<organism evidence="2 3">
    <name type="scientific">Stylosanthes scabra</name>
    <dbReference type="NCBI Taxonomy" id="79078"/>
    <lineage>
        <taxon>Eukaryota</taxon>
        <taxon>Viridiplantae</taxon>
        <taxon>Streptophyta</taxon>
        <taxon>Embryophyta</taxon>
        <taxon>Tracheophyta</taxon>
        <taxon>Spermatophyta</taxon>
        <taxon>Magnoliopsida</taxon>
        <taxon>eudicotyledons</taxon>
        <taxon>Gunneridae</taxon>
        <taxon>Pentapetalae</taxon>
        <taxon>rosids</taxon>
        <taxon>fabids</taxon>
        <taxon>Fabales</taxon>
        <taxon>Fabaceae</taxon>
        <taxon>Papilionoideae</taxon>
        <taxon>50 kb inversion clade</taxon>
        <taxon>dalbergioids sensu lato</taxon>
        <taxon>Dalbergieae</taxon>
        <taxon>Pterocarpus clade</taxon>
        <taxon>Stylosanthes</taxon>
    </lineage>
</organism>
<accession>A0ABU6UIW4</accession>
<dbReference type="CDD" id="cd22157">
    <property type="entry name" value="F-box_AtFBW1-like"/>
    <property type="match status" value="1"/>
</dbReference>
<dbReference type="SMART" id="SM00256">
    <property type="entry name" value="FBOX"/>
    <property type="match status" value="1"/>
</dbReference>
<dbReference type="Proteomes" id="UP001341840">
    <property type="component" value="Unassembled WGS sequence"/>
</dbReference>
<dbReference type="InterPro" id="IPR036047">
    <property type="entry name" value="F-box-like_dom_sf"/>
</dbReference>
<name>A0ABU6UIW4_9FABA</name>
<dbReference type="Pfam" id="PF00646">
    <property type="entry name" value="F-box"/>
    <property type="match status" value="1"/>
</dbReference>
<gene>
    <name evidence="2" type="ORF">PIB30_058982</name>
</gene>
<dbReference type="SUPFAM" id="SSF81383">
    <property type="entry name" value="F-box domain"/>
    <property type="match status" value="1"/>
</dbReference>
<proteinExistence type="predicted"/>
<sequence length="160" mass="18214">MEPPTPTPTQRQQLPHLPEDVVMLILSFLPLKSLMRFMCVCRSWKSLITSPMFAKLKYVPLRTPKDAGIILTIDDTTQCPDLTIIHAVPCSVFRSTCHGLVCLAGPVWESEDSRGQSWVKFWNPETRIASERSPSLHFNSDLTVALNYGFGYDRENDVYR</sequence>
<dbReference type="EMBL" id="JASCZI010121331">
    <property type="protein sequence ID" value="MED6161252.1"/>
    <property type="molecule type" value="Genomic_DNA"/>
</dbReference>
<dbReference type="PANTHER" id="PTHR31672">
    <property type="entry name" value="BNACNNG10540D PROTEIN"/>
    <property type="match status" value="1"/>
</dbReference>
<protein>
    <recommendedName>
        <fullName evidence="1">F-box domain-containing protein</fullName>
    </recommendedName>
</protein>
<evidence type="ECO:0000259" key="1">
    <source>
        <dbReference type="PROSITE" id="PS50181"/>
    </source>
</evidence>
<dbReference type="InterPro" id="IPR001810">
    <property type="entry name" value="F-box_dom"/>
</dbReference>
<evidence type="ECO:0000313" key="2">
    <source>
        <dbReference type="EMBL" id="MED6161252.1"/>
    </source>
</evidence>